<name>A0ABX8JD16_9BACT</name>
<dbReference type="Pfam" id="PF11737">
    <property type="entry name" value="DUF3300"/>
    <property type="match status" value="1"/>
</dbReference>
<gene>
    <name evidence="3" type="ORF">KP004_10070</name>
</gene>
<protein>
    <submittedName>
        <fullName evidence="3">DUF3300 domain-containing protein</fullName>
    </submittedName>
</protein>
<organism evidence="3 4">
    <name type="scientific">Geomonas oryzisoli</name>
    <dbReference type="NCBI Taxonomy" id="2847992"/>
    <lineage>
        <taxon>Bacteria</taxon>
        <taxon>Pseudomonadati</taxon>
        <taxon>Thermodesulfobacteriota</taxon>
        <taxon>Desulfuromonadia</taxon>
        <taxon>Geobacterales</taxon>
        <taxon>Geobacteraceae</taxon>
        <taxon>Geomonas</taxon>
    </lineage>
</organism>
<evidence type="ECO:0000313" key="3">
    <source>
        <dbReference type="EMBL" id="QWV95489.1"/>
    </source>
</evidence>
<reference evidence="3 4" key="1">
    <citation type="submission" date="2021-06" db="EMBL/GenBank/DDBJ databases">
        <title>Gemonas diversity in paddy soil.</title>
        <authorList>
            <person name="Liu G."/>
        </authorList>
    </citation>
    <scope>NUCLEOTIDE SEQUENCE [LARGE SCALE GENOMIC DNA]</scope>
    <source>
        <strain evidence="3 4">RG10</strain>
    </source>
</reference>
<feature type="compositionally biased region" description="Low complexity" evidence="1">
    <location>
        <begin position="416"/>
        <end position="432"/>
    </location>
</feature>
<feature type="compositionally biased region" description="Basic and acidic residues" evidence="1">
    <location>
        <begin position="434"/>
        <end position="450"/>
    </location>
</feature>
<feature type="signal peptide" evidence="2">
    <location>
        <begin position="1"/>
        <end position="20"/>
    </location>
</feature>
<accession>A0ABX8JD16</accession>
<feature type="compositionally biased region" description="Low complexity" evidence="1">
    <location>
        <begin position="467"/>
        <end position="501"/>
    </location>
</feature>
<feature type="region of interest" description="Disordered" evidence="1">
    <location>
        <begin position="281"/>
        <end position="553"/>
    </location>
</feature>
<proteinExistence type="predicted"/>
<dbReference type="Proteomes" id="UP000683557">
    <property type="component" value="Chromosome"/>
</dbReference>
<feature type="compositionally biased region" description="Basic and acidic residues" evidence="1">
    <location>
        <begin position="518"/>
        <end position="532"/>
    </location>
</feature>
<feature type="chain" id="PRO_5046838233" evidence="2">
    <location>
        <begin position="21"/>
        <end position="553"/>
    </location>
</feature>
<keyword evidence="2" id="KW-0732">Signal</keyword>
<sequence>MKRLLIFLMLTVLLPLTVKAAPVHAQSEPGYYQISDQGEYVDDDLLYPEELDDLLGPIALYPDPLIAQILPAATFVDQIHDAANFVRLYGDTPRIDYQTWDISVRAVAHYPQVLYMMDREYQWAASLGQAYIEQPQDVMDAIQRLRRFAYDQGNLFSTRQQQVYFEGDVIRIVPARPQYVYVPVYDPTVVYVERYYPSSPFITFSVGFTIGPWLNRDCDWREHRVYYHGWRGSGWITRSRPYVSDRRGVYINRRAATITINERVVQRDTRRYREQLRVESRRYRDEGKMPPVRVDQRRPGRFEQPRPGRVEQLKPGKVEQQRPGKFEQPRPGKFEQPRPGNERRREPWSRRESVPAPGVPGQTTTAPKPGVTPPATQRQPTPVQPRVDAVQPPTSGKPHPQGPQGRIRTPAPPKQQPQVQTGTQQPPAAAEEPAAERPDRGELRHREPRPVNRPNMQPAPGTPAVRGAAPHGPAGEPAVKAPAAAPANPATPAAPARPATPRAEKPHGAPAPAVTQPKGEHAEPARPAREVEPGQGRGRGESSGGRALQREDR</sequence>
<dbReference type="PANTHER" id="PTHR40269">
    <property type="entry name" value="OUTER MEMBRANE PROTEIN-RELATED"/>
    <property type="match status" value="1"/>
</dbReference>
<keyword evidence="4" id="KW-1185">Reference proteome</keyword>
<dbReference type="PANTHER" id="PTHR40269:SF1">
    <property type="entry name" value="OUTER MEMBRANE PROTEIN"/>
    <property type="match status" value="1"/>
</dbReference>
<dbReference type="EMBL" id="CP076723">
    <property type="protein sequence ID" value="QWV95489.1"/>
    <property type="molecule type" value="Genomic_DNA"/>
</dbReference>
<evidence type="ECO:0000256" key="2">
    <source>
        <dbReference type="SAM" id="SignalP"/>
    </source>
</evidence>
<feature type="compositionally biased region" description="Basic and acidic residues" evidence="1">
    <location>
        <begin position="281"/>
        <end position="353"/>
    </location>
</feature>
<evidence type="ECO:0000256" key="1">
    <source>
        <dbReference type="SAM" id="MobiDB-lite"/>
    </source>
</evidence>
<dbReference type="RefSeq" id="WP_216802178.1">
    <property type="nucleotide sequence ID" value="NZ_CP076723.1"/>
</dbReference>
<evidence type="ECO:0000313" key="4">
    <source>
        <dbReference type="Proteomes" id="UP000683557"/>
    </source>
</evidence>
<dbReference type="InterPro" id="IPR021728">
    <property type="entry name" value="DUF3300"/>
</dbReference>